<accession>A0A645EGZ7</accession>
<dbReference type="EMBL" id="VSSQ01046588">
    <property type="protein sequence ID" value="MPN00552.1"/>
    <property type="molecule type" value="Genomic_DNA"/>
</dbReference>
<evidence type="ECO:0000259" key="1">
    <source>
        <dbReference type="SMART" id="SM01002"/>
    </source>
</evidence>
<sequence length="204" mass="22777">MARGAIHALHSRGFNNILVLTRRPSHLVADKHPDVYFSTLKSVDGALYAVDSSQQQTLLKKLISEADLICNCVLQDTNGPIMYVQADELGLFKKNAMIVDISCDKGMGFPFAEPTTFGDPVFTVGDGITYYSVDHTPSYLWSAASREISKALLPYLPAVMAGQAAWDEVSELRNAIEIRDGKVLNENILRFQHRDAEYPHRYRT</sequence>
<dbReference type="SMART" id="SM01002">
    <property type="entry name" value="AlaDh_PNT_C"/>
    <property type="match status" value="1"/>
</dbReference>
<comment type="caution">
    <text evidence="2">The sequence shown here is derived from an EMBL/GenBank/DDBJ whole genome shotgun (WGS) entry which is preliminary data.</text>
</comment>
<dbReference type="Gene3D" id="3.40.50.720">
    <property type="entry name" value="NAD(P)-binding Rossmann-like Domain"/>
    <property type="match status" value="1"/>
</dbReference>
<dbReference type="GO" id="GO:0000286">
    <property type="term" value="F:alanine dehydrogenase activity"/>
    <property type="evidence" value="ECO:0007669"/>
    <property type="project" value="TreeGrafter"/>
</dbReference>
<dbReference type="PANTHER" id="PTHR42795">
    <property type="entry name" value="ALANINE DEHYDROGENASE"/>
    <property type="match status" value="1"/>
</dbReference>
<reference evidence="2" key="1">
    <citation type="submission" date="2019-08" db="EMBL/GenBank/DDBJ databases">
        <authorList>
            <person name="Kucharzyk K."/>
            <person name="Murdoch R.W."/>
            <person name="Higgins S."/>
            <person name="Loffler F."/>
        </authorList>
    </citation>
    <scope>NUCLEOTIDE SEQUENCE</scope>
</reference>
<dbReference type="SUPFAM" id="SSF51735">
    <property type="entry name" value="NAD(P)-binding Rossmann-fold domains"/>
    <property type="match status" value="1"/>
</dbReference>
<proteinExistence type="predicted"/>
<dbReference type="AlphaFoldDB" id="A0A645EGZ7"/>
<dbReference type="InterPro" id="IPR007698">
    <property type="entry name" value="AlaDH/PNT_NAD(H)-bd"/>
</dbReference>
<evidence type="ECO:0000313" key="2">
    <source>
        <dbReference type="EMBL" id="MPN00552.1"/>
    </source>
</evidence>
<dbReference type="GO" id="GO:0006524">
    <property type="term" value="P:alanine catabolic process"/>
    <property type="evidence" value="ECO:0007669"/>
    <property type="project" value="TreeGrafter"/>
</dbReference>
<organism evidence="2">
    <name type="scientific">bioreactor metagenome</name>
    <dbReference type="NCBI Taxonomy" id="1076179"/>
    <lineage>
        <taxon>unclassified sequences</taxon>
        <taxon>metagenomes</taxon>
        <taxon>ecological metagenomes</taxon>
    </lineage>
</organism>
<feature type="domain" description="Alanine dehydrogenase/pyridine nucleotide transhydrogenase NAD(H)-binding" evidence="1">
    <location>
        <begin position="8"/>
        <end position="132"/>
    </location>
</feature>
<name>A0A645EGZ7_9ZZZZ</name>
<dbReference type="InterPro" id="IPR036291">
    <property type="entry name" value="NAD(P)-bd_dom_sf"/>
</dbReference>
<protein>
    <recommendedName>
        <fullName evidence="1">Alanine dehydrogenase/pyridine nucleotide transhydrogenase NAD(H)-binding domain-containing protein</fullName>
    </recommendedName>
</protein>
<gene>
    <name evidence="2" type="ORF">SDC9_147748</name>
</gene>
<dbReference type="Pfam" id="PF01262">
    <property type="entry name" value="AlaDh_PNT_C"/>
    <property type="match status" value="1"/>
</dbReference>
<dbReference type="GO" id="GO:0005886">
    <property type="term" value="C:plasma membrane"/>
    <property type="evidence" value="ECO:0007669"/>
    <property type="project" value="TreeGrafter"/>
</dbReference>
<dbReference type="PANTHER" id="PTHR42795:SF1">
    <property type="entry name" value="ALANINE DEHYDROGENASE"/>
    <property type="match status" value="1"/>
</dbReference>